<accession>S8FEJ6</accession>
<evidence type="ECO:0000313" key="1">
    <source>
        <dbReference type="EMBL" id="EPS99925.1"/>
    </source>
</evidence>
<keyword evidence="2" id="KW-1185">Reference proteome</keyword>
<gene>
    <name evidence="1" type="ORF">FOMPIDRAFT_25163</name>
</gene>
<organism evidence="1 2">
    <name type="scientific">Fomitopsis schrenkii</name>
    <name type="common">Brown rot fungus</name>
    <dbReference type="NCBI Taxonomy" id="2126942"/>
    <lineage>
        <taxon>Eukaryota</taxon>
        <taxon>Fungi</taxon>
        <taxon>Dikarya</taxon>
        <taxon>Basidiomycota</taxon>
        <taxon>Agaricomycotina</taxon>
        <taxon>Agaricomycetes</taxon>
        <taxon>Polyporales</taxon>
        <taxon>Fomitopsis</taxon>
    </lineage>
</organism>
<dbReference type="STRING" id="743788.S8FEJ6"/>
<dbReference type="OrthoDB" id="3246760at2759"/>
<proteinExistence type="predicted"/>
<dbReference type="InParanoid" id="S8FEJ6"/>
<reference evidence="1 2" key="1">
    <citation type="journal article" date="2012" name="Science">
        <title>The Paleozoic origin of enzymatic lignin decomposition reconstructed from 31 fungal genomes.</title>
        <authorList>
            <person name="Floudas D."/>
            <person name="Binder M."/>
            <person name="Riley R."/>
            <person name="Barry K."/>
            <person name="Blanchette R.A."/>
            <person name="Henrissat B."/>
            <person name="Martinez A.T."/>
            <person name="Otillar R."/>
            <person name="Spatafora J.W."/>
            <person name="Yadav J.S."/>
            <person name="Aerts A."/>
            <person name="Benoit I."/>
            <person name="Boyd A."/>
            <person name="Carlson A."/>
            <person name="Copeland A."/>
            <person name="Coutinho P.M."/>
            <person name="de Vries R.P."/>
            <person name="Ferreira P."/>
            <person name="Findley K."/>
            <person name="Foster B."/>
            <person name="Gaskell J."/>
            <person name="Glotzer D."/>
            <person name="Gorecki P."/>
            <person name="Heitman J."/>
            <person name="Hesse C."/>
            <person name="Hori C."/>
            <person name="Igarashi K."/>
            <person name="Jurgens J.A."/>
            <person name="Kallen N."/>
            <person name="Kersten P."/>
            <person name="Kohler A."/>
            <person name="Kuees U."/>
            <person name="Kumar T.K.A."/>
            <person name="Kuo A."/>
            <person name="LaButti K."/>
            <person name="Larrondo L.F."/>
            <person name="Lindquist E."/>
            <person name="Ling A."/>
            <person name="Lombard V."/>
            <person name="Lucas S."/>
            <person name="Lundell T."/>
            <person name="Martin R."/>
            <person name="McLaughlin D.J."/>
            <person name="Morgenstern I."/>
            <person name="Morin E."/>
            <person name="Murat C."/>
            <person name="Nagy L.G."/>
            <person name="Nolan M."/>
            <person name="Ohm R.A."/>
            <person name="Patyshakuliyeva A."/>
            <person name="Rokas A."/>
            <person name="Ruiz-Duenas F.J."/>
            <person name="Sabat G."/>
            <person name="Salamov A."/>
            <person name="Samejima M."/>
            <person name="Schmutz J."/>
            <person name="Slot J.C."/>
            <person name="St John F."/>
            <person name="Stenlid J."/>
            <person name="Sun H."/>
            <person name="Sun S."/>
            <person name="Syed K."/>
            <person name="Tsang A."/>
            <person name="Wiebenga A."/>
            <person name="Young D."/>
            <person name="Pisabarro A."/>
            <person name="Eastwood D.C."/>
            <person name="Martin F."/>
            <person name="Cullen D."/>
            <person name="Grigoriev I.V."/>
            <person name="Hibbett D.S."/>
        </authorList>
    </citation>
    <scope>NUCLEOTIDE SEQUENCE</scope>
    <source>
        <strain evidence="2">FP-58527</strain>
    </source>
</reference>
<name>S8FEJ6_FOMSC</name>
<dbReference type="AlphaFoldDB" id="S8FEJ6"/>
<feature type="non-terminal residue" evidence="1">
    <location>
        <position position="61"/>
    </location>
</feature>
<dbReference type="EMBL" id="KE504153">
    <property type="protein sequence ID" value="EPS99925.1"/>
    <property type="molecule type" value="Genomic_DNA"/>
</dbReference>
<protein>
    <submittedName>
        <fullName evidence="1">Uncharacterized protein</fullName>
    </submittedName>
</protein>
<evidence type="ECO:0000313" key="2">
    <source>
        <dbReference type="Proteomes" id="UP000015241"/>
    </source>
</evidence>
<feature type="non-terminal residue" evidence="1">
    <location>
        <position position="1"/>
    </location>
</feature>
<sequence length="61" mass="6877">HFIQMVCVSPRVFWGILHLIQDHLVFTNDSNNPQESVEIQLATTLYRMGRHGNAASLADLA</sequence>
<dbReference type="HOGENOM" id="CLU_018552_16_2_1"/>
<dbReference type="Proteomes" id="UP000015241">
    <property type="component" value="Unassembled WGS sequence"/>
</dbReference>